<keyword evidence="1" id="KW-0472">Membrane</keyword>
<evidence type="ECO:0000313" key="2">
    <source>
        <dbReference type="EMBL" id="MDJ1128872.1"/>
    </source>
</evidence>
<organism evidence="2 3">
    <name type="scientific">Kribbibacterium absianum</name>
    <dbReference type="NCBI Taxonomy" id="3044210"/>
    <lineage>
        <taxon>Bacteria</taxon>
        <taxon>Bacillati</taxon>
        <taxon>Actinomycetota</taxon>
        <taxon>Coriobacteriia</taxon>
        <taxon>Coriobacteriales</taxon>
        <taxon>Kribbibacteriaceae</taxon>
        <taxon>Kribbibacterium</taxon>
    </lineage>
</organism>
<name>A0ABT6ZIJ2_9ACTN</name>
<protein>
    <submittedName>
        <fullName evidence="2">Uncharacterized protein</fullName>
    </submittedName>
</protein>
<dbReference type="RefSeq" id="WP_283712511.1">
    <property type="nucleotide sequence ID" value="NZ_JASJEW010000001.1"/>
</dbReference>
<reference evidence="2" key="1">
    <citation type="submission" date="2023-05" db="EMBL/GenBank/DDBJ databases">
        <title>[olsenella] sp. nov., isolated from a pig farm feces dump.</title>
        <authorList>
            <person name="Chang Y.-H."/>
        </authorList>
    </citation>
    <scope>NUCLEOTIDE SEQUENCE</scope>
    <source>
        <strain evidence="2">YH-ols2217</strain>
    </source>
</reference>
<evidence type="ECO:0000313" key="3">
    <source>
        <dbReference type="Proteomes" id="UP001431693"/>
    </source>
</evidence>
<feature type="transmembrane region" description="Helical" evidence="1">
    <location>
        <begin position="217"/>
        <end position="236"/>
    </location>
</feature>
<proteinExistence type="predicted"/>
<keyword evidence="3" id="KW-1185">Reference proteome</keyword>
<dbReference type="Proteomes" id="UP001431693">
    <property type="component" value="Unassembled WGS sequence"/>
</dbReference>
<dbReference type="EMBL" id="JASJEX010000001">
    <property type="protein sequence ID" value="MDJ1128872.1"/>
    <property type="molecule type" value="Genomic_DNA"/>
</dbReference>
<gene>
    <name evidence="2" type="ORF">QJ043_02090</name>
</gene>
<accession>A0ABT6ZIJ2</accession>
<evidence type="ECO:0000256" key="1">
    <source>
        <dbReference type="SAM" id="Phobius"/>
    </source>
</evidence>
<comment type="caution">
    <text evidence="2">The sequence shown here is derived from an EMBL/GenBank/DDBJ whole genome shotgun (WGS) entry which is preliminary data.</text>
</comment>
<keyword evidence="1" id="KW-1133">Transmembrane helix</keyword>
<keyword evidence="1" id="KW-0812">Transmembrane</keyword>
<sequence length="283" mass="30175">MAVIVSHAAALEVLRRGARLAPERLNGAPLATSASSRRAAERRDELQALRAFLVEVGLLDVGSQLDILAGPNECGPAVARVRTHRWTTATALPIRQVFLPGTGRVDGLYVVAPELLFVELCAADKVMRKGSAPSPKSMAHVRAALLGWELCGRYGKVLPGDRRDALAARGFENRPPLTSVNDIRSFADAMAPGLAGVRRARGALALVRDGGRSPMEAAVFILLAGAACLGGFGLPAPRVNYRLKLSARNAQLLNAEYVELDNYWPRPLDVEVDGFADHGGTTS</sequence>